<dbReference type="SUPFAM" id="SSF48008">
    <property type="entry name" value="GntR ligand-binding domain-like"/>
    <property type="match status" value="1"/>
</dbReference>
<dbReference type="PROSITE" id="PS50949">
    <property type="entry name" value="HTH_GNTR"/>
    <property type="match status" value="1"/>
</dbReference>
<proteinExistence type="predicted"/>
<dbReference type="EMBL" id="BMJB01000001">
    <property type="protein sequence ID" value="GGA53601.1"/>
    <property type="molecule type" value="Genomic_DNA"/>
</dbReference>
<dbReference type="Pfam" id="PF07729">
    <property type="entry name" value="FCD"/>
    <property type="match status" value="1"/>
</dbReference>
<dbReference type="Gene3D" id="1.20.120.530">
    <property type="entry name" value="GntR ligand-binding domain-like"/>
    <property type="match status" value="1"/>
</dbReference>
<reference evidence="5" key="1">
    <citation type="journal article" date="2014" name="Int. J. Syst. Evol. Microbiol.">
        <title>Complete genome sequence of Corynebacterium casei LMG S-19264T (=DSM 44701T), isolated from a smear-ripened cheese.</title>
        <authorList>
            <consortium name="US DOE Joint Genome Institute (JGI-PGF)"/>
            <person name="Walter F."/>
            <person name="Albersmeier A."/>
            <person name="Kalinowski J."/>
            <person name="Ruckert C."/>
        </authorList>
    </citation>
    <scope>NUCLEOTIDE SEQUENCE</scope>
    <source>
        <strain evidence="5">CGMCC 1.15447</strain>
    </source>
</reference>
<reference evidence="5" key="2">
    <citation type="submission" date="2020-09" db="EMBL/GenBank/DDBJ databases">
        <authorList>
            <person name="Sun Q."/>
            <person name="Zhou Y."/>
        </authorList>
    </citation>
    <scope>NUCLEOTIDE SEQUENCE</scope>
    <source>
        <strain evidence="5">CGMCC 1.15447</strain>
    </source>
</reference>
<dbReference type="Proteomes" id="UP000648801">
    <property type="component" value="Unassembled WGS sequence"/>
</dbReference>
<comment type="caution">
    <text evidence="5">The sequence shown here is derived from an EMBL/GenBank/DDBJ whole genome shotgun (WGS) entry which is preliminary data.</text>
</comment>
<evidence type="ECO:0000256" key="3">
    <source>
        <dbReference type="ARBA" id="ARBA00023163"/>
    </source>
</evidence>
<evidence type="ECO:0000313" key="6">
    <source>
        <dbReference type="Proteomes" id="UP000648801"/>
    </source>
</evidence>
<accession>A0A916RE20</accession>
<feature type="domain" description="HTH gntR-type" evidence="4">
    <location>
        <begin position="18"/>
        <end position="85"/>
    </location>
</feature>
<dbReference type="Gene3D" id="1.10.10.10">
    <property type="entry name" value="Winged helix-like DNA-binding domain superfamily/Winged helix DNA-binding domain"/>
    <property type="match status" value="1"/>
</dbReference>
<dbReference type="GO" id="GO:0003700">
    <property type="term" value="F:DNA-binding transcription factor activity"/>
    <property type="evidence" value="ECO:0007669"/>
    <property type="project" value="InterPro"/>
</dbReference>
<evidence type="ECO:0000259" key="4">
    <source>
        <dbReference type="PROSITE" id="PS50949"/>
    </source>
</evidence>
<dbReference type="Pfam" id="PF00392">
    <property type="entry name" value="GntR"/>
    <property type="match status" value="1"/>
</dbReference>
<dbReference type="PANTHER" id="PTHR43537:SF24">
    <property type="entry name" value="GLUCONATE OPERON TRANSCRIPTIONAL REPRESSOR"/>
    <property type="match status" value="1"/>
</dbReference>
<dbReference type="InterPro" id="IPR000524">
    <property type="entry name" value="Tscrpt_reg_HTH_GntR"/>
</dbReference>
<name>A0A916RE20_9BACT</name>
<dbReference type="SMART" id="SM00345">
    <property type="entry name" value="HTH_GNTR"/>
    <property type="match status" value="1"/>
</dbReference>
<dbReference type="GO" id="GO:0003677">
    <property type="term" value="F:DNA binding"/>
    <property type="evidence" value="ECO:0007669"/>
    <property type="project" value="UniProtKB-KW"/>
</dbReference>
<evidence type="ECO:0000256" key="2">
    <source>
        <dbReference type="ARBA" id="ARBA00023125"/>
    </source>
</evidence>
<dbReference type="PANTHER" id="PTHR43537">
    <property type="entry name" value="TRANSCRIPTIONAL REGULATOR, GNTR FAMILY"/>
    <property type="match status" value="1"/>
</dbReference>
<dbReference type="AlphaFoldDB" id="A0A916RE20"/>
<dbReference type="InterPro" id="IPR036388">
    <property type="entry name" value="WH-like_DNA-bd_sf"/>
</dbReference>
<protein>
    <submittedName>
        <fullName evidence="5">GntR family transcriptional regulator</fullName>
    </submittedName>
</protein>
<keyword evidence="6" id="KW-1185">Reference proteome</keyword>
<dbReference type="SUPFAM" id="SSF46785">
    <property type="entry name" value="Winged helix' DNA-binding domain"/>
    <property type="match status" value="1"/>
</dbReference>
<keyword evidence="1" id="KW-0805">Transcription regulation</keyword>
<keyword evidence="3" id="KW-0804">Transcription</keyword>
<dbReference type="CDD" id="cd07377">
    <property type="entry name" value="WHTH_GntR"/>
    <property type="match status" value="1"/>
</dbReference>
<sequence length="231" mass="26262">MKLVLNISIQEAHMVKTRVARHDVREEIQRRILSGESKPGERLSQQSLARELGVAQGTVRESLLELQWLGLVESIDHLGVFVDNLDAPRICEAYLVREVMEGLAARLACRHAGRSDIAELRTMADKIYKLSQEKKDTETASLDRNFHLHITELSQNGTLIRLSQTYRVLGMAVRAYRDPSVIHAEHLRIIEAIEHNFADEAERQARHHVIGAREMIENQAAHGKFVPKWVG</sequence>
<dbReference type="InterPro" id="IPR011711">
    <property type="entry name" value="GntR_C"/>
</dbReference>
<dbReference type="SMART" id="SM00895">
    <property type="entry name" value="FCD"/>
    <property type="match status" value="1"/>
</dbReference>
<keyword evidence="2" id="KW-0238">DNA-binding</keyword>
<evidence type="ECO:0000313" key="5">
    <source>
        <dbReference type="EMBL" id="GGA53601.1"/>
    </source>
</evidence>
<gene>
    <name evidence="5" type="ORF">GCM10011507_00910</name>
</gene>
<organism evidence="5 6">
    <name type="scientific">Edaphobacter acidisoli</name>
    <dbReference type="NCBI Taxonomy" id="2040573"/>
    <lineage>
        <taxon>Bacteria</taxon>
        <taxon>Pseudomonadati</taxon>
        <taxon>Acidobacteriota</taxon>
        <taxon>Terriglobia</taxon>
        <taxon>Terriglobales</taxon>
        <taxon>Acidobacteriaceae</taxon>
        <taxon>Edaphobacter</taxon>
    </lineage>
</organism>
<dbReference type="InterPro" id="IPR008920">
    <property type="entry name" value="TF_FadR/GntR_C"/>
</dbReference>
<evidence type="ECO:0000256" key="1">
    <source>
        <dbReference type="ARBA" id="ARBA00023015"/>
    </source>
</evidence>
<dbReference type="InterPro" id="IPR036390">
    <property type="entry name" value="WH_DNA-bd_sf"/>
</dbReference>